<dbReference type="InterPro" id="IPR050267">
    <property type="entry name" value="Anti-sigma-factor_SerPK"/>
</dbReference>
<dbReference type="AlphaFoldDB" id="A0A6H9Y9C5"/>
<proteinExistence type="predicted"/>
<comment type="caution">
    <text evidence="3">The sequence shown here is derived from an EMBL/GenBank/DDBJ whole genome shotgun (WGS) entry which is preliminary data.</text>
</comment>
<evidence type="ECO:0000313" key="4">
    <source>
        <dbReference type="Proteomes" id="UP000468735"/>
    </source>
</evidence>
<dbReference type="Pfam" id="PF13581">
    <property type="entry name" value="HATPase_c_2"/>
    <property type="match status" value="1"/>
</dbReference>
<dbReference type="PANTHER" id="PTHR35526">
    <property type="entry name" value="ANTI-SIGMA-F FACTOR RSBW-RELATED"/>
    <property type="match status" value="1"/>
</dbReference>
<keyword evidence="4" id="KW-1185">Reference proteome</keyword>
<dbReference type="GO" id="GO:0005524">
    <property type="term" value="F:ATP binding"/>
    <property type="evidence" value="ECO:0007669"/>
    <property type="project" value="UniProtKB-KW"/>
</dbReference>
<organism evidence="3 4">
    <name type="scientific">Actinomadura rudentiformis</name>
    <dbReference type="NCBI Taxonomy" id="359158"/>
    <lineage>
        <taxon>Bacteria</taxon>
        <taxon>Bacillati</taxon>
        <taxon>Actinomycetota</taxon>
        <taxon>Actinomycetes</taxon>
        <taxon>Streptosporangiales</taxon>
        <taxon>Thermomonosporaceae</taxon>
        <taxon>Actinomadura</taxon>
    </lineage>
</organism>
<evidence type="ECO:0000256" key="1">
    <source>
        <dbReference type="ARBA" id="ARBA00022527"/>
    </source>
</evidence>
<accession>A0A6H9Y9C5</accession>
<dbReference type="SUPFAM" id="SSF55874">
    <property type="entry name" value="ATPase domain of HSP90 chaperone/DNA topoisomerase II/histidine kinase"/>
    <property type="match status" value="1"/>
</dbReference>
<dbReference type="Gene3D" id="3.30.565.10">
    <property type="entry name" value="Histidine kinase-like ATPase, C-terminal domain"/>
    <property type="match status" value="1"/>
</dbReference>
<dbReference type="CDD" id="cd16936">
    <property type="entry name" value="HATPase_RsbW-like"/>
    <property type="match status" value="1"/>
</dbReference>
<dbReference type="GO" id="GO:0004674">
    <property type="term" value="F:protein serine/threonine kinase activity"/>
    <property type="evidence" value="ECO:0007669"/>
    <property type="project" value="UniProtKB-KW"/>
</dbReference>
<evidence type="ECO:0000313" key="3">
    <source>
        <dbReference type="EMBL" id="KAB2340995.1"/>
    </source>
</evidence>
<feature type="domain" description="Histidine kinase/HSP90-like ATPase" evidence="2">
    <location>
        <begin position="16"/>
        <end position="121"/>
    </location>
</feature>
<dbReference type="OrthoDB" id="3871793at2"/>
<reference evidence="3 4" key="1">
    <citation type="submission" date="2019-09" db="EMBL/GenBank/DDBJ databases">
        <title>Actinomadura physcomitrii sp. nov., a novel actinomycete isolated from moss [Physcomitrium sphaericum (Ludw) Fuernr].</title>
        <authorList>
            <person name="Zhuang X."/>
            <person name="Liu C."/>
        </authorList>
    </citation>
    <scope>NUCLEOTIDE SEQUENCE [LARGE SCALE GENOMIC DNA]</scope>
    <source>
        <strain evidence="3 4">HMC1</strain>
    </source>
</reference>
<dbReference type="Proteomes" id="UP000468735">
    <property type="component" value="Unassembled WGS sequence"/>
</dbReference>
<dbReference type="PANTHER" id="PTHR35526:SF3">
    <property type="entry name" value="ANTI-SIGMA-F FACTOR RSBW"/>
    <property type="match status" value="1"/>
</dbReference>
<keyword evidence="3" id="KW-0547">Nucleotide-binding</keyword>
<dbReference type="InterPro" id="IPR036890">
    <property type="entry name" value="HATPase_C_sf"/>
</dbReference>
<name>A0A6H9Y9C5_9ACTN</name>
<dbReference type="RefSeq" id="WP_151568864.1">
    <property type="nucleotide sequence ID" value="NZ_WBMT01000027.1"/>
</dbReference>
<dbReference type="InterPro" id="IPR003594">
    <property type="entry name" value="HATPase_dom"/>
</dbReference>
<keyword evidence="1" id="KW-0418">Kinase</keyword>
<gene>
    <name evidence="3" type="ORF">F8566_42590</name>
</gene>
<sequence length="128" mass="13663">MGAMVVLGAVTADRRPSTVEFLRRYVDGTLDTAGVDAEDARLVVSELGTNAVTHGSGELLGLYVAADEDCVRVEVTDGGSGSPRERRAEAEDEGGRGLMIVTAVAEHWGVRRDEHGTTVWAEVARKPR</sequence>
<protein>
    <submittedName>
        <fullName evidence="3">ATP-binding protein</fullName>
    </submittedName>
</protein>
<keyword evidence="1" id="KW-0723">Serine/threonine-protein kinase</keyword>
<keyword evidence="1" id="KW-0808">Transferase</keyword>
<evidence type="ECO:0000259" key="2">
    <source>
        <dbReference type="Pfam" id="PF13581"/>
    </source>
</evidence>
<keyword evidence="3" id="KW-0067">ATP-binding</keyword>
<dbReference type="EMBL" id="WBMT01000027">
    <property type="protein sequence ID" value="KAB2340995.1"/>
    <property type="molecule type" value="Genomic_DNA"/>
</dbReference>